<feature type="binding site" evidence="11">
    <location>
        <position position="285"/>
    </location>
    <ligand>
        <name>substrate</name>
    </ligand>
</feature>
<protein>
    <recommendedName>
        <fullName evidence="4 9">Enolase</fullName>
        <ecNumber evidence="3 9">4.2.1.11</ecNumber>
    </recommendedName>
    <alternativeName>
        <fullName evidence="9">2-phospho-D-glycerate hydro-lyase</fullName>
    </alternativeName>
    <alternativeName>
        <fullName evidence="9">2-phosphoglycerate dehydratase</fullName>
    </alternativeName>
</protein>
<evidence type="ECO:0000256" key="2">
    <source>
        <dbReference type="ARBA" id="ARBA00009604"/>
    </source>
</evidence>
<feature type="binding site" evidence="9">
    <location>
        <position position="389"/>
    </location>
    <ligand>
        <name>(2R)-2-phosphoglycerate</name>
        <dbReference type="ChEBI" id="CHEBI:58289"/>
    </ligand>
</feature>
<keyword evidence="9" id="KW-0963">Cytoplasm</keyword>
<feature type="binding site" evidence="9 12">
    <location>
        <position position="313"/>
    </location>
    <ligand>
        <name>Mg(2+)</name>
        <dbReference type="ChEBI" id="CHEBI:18420"/>
    </ligand>
</feature>
<feature type="binding site" evidence="11">
    <location>
        <begin position="365"/>
        <end position="368"/>
    </location>
    <ligand>
        <name>substrate</name>
    </ligand>
</feature>
<keyword evidence="8 9" id="KW-0456">Lyase</keyword>
<organism evidence="15 16">
    <name type="scientific">Candidatus Harrisonbacteria bacterium RIFCSPHIGHO2_02_FULL_42_16</name>
    <dbReference type="NCBI Taxonomy" id="1798404"/>
    <lineage>
        <taxon>Bacteria</taxon>
        <taxon>Candidatus Harrisoniibacteriota</taxon>
    </lineage>
</organism>
<evidence type="ECO:0000256" key="11">
    <source>
        <dbReference type="PIRSR" id="PIRSR001400-2"/>
    </source>
</evidence>
<dbReference type="InterPro" id="IPR020811">
    <property type="entry name" value="Enolase_N"/>
</dbReference>
<dbReference type="UniPathway" id="UPA00109">
    <property type="reaction ID" value="UER00187"/>
</dbReference>
<dbReference type="GO" id="GO:0000015">
    <property type="term" value="C:phosphopyruvate hydratase complex"/>
    <property type="evidence" value="ECO:0007669"/>
    <property type="project" value="InterPro"/>
</dbReference>
<dbReference type="STRING" id="1798404.A3B92_01210"/>
<evidence type="ECO:0000256" key="3">
    <source>
        <dbReference type="ARBA" id="ARBA00012058"/>
    </source>
</evidence>
<feature type="domain" description="Enolase N-terminal" evidence="14">
    <location>
        <begin position="5"/>
        <end position="134"/>
    </location>
</feature>
<comment type="catalytic activity">
    <reaction evidence="9">
        <text>(2R)-2-phosphoglycerate = phosphoenolpyruvate + H2O</text>
        <dbReference type="Rhea" id="RHEA:10164"/>
        <dbReference type="ChEBI" id="CHEBI:15377"/>
        <dbReference type="ChEBI" id="CHEBI:58289"/>
        <dbReference type="ChEBI" id="CHEBI:58702"/>
        <dbReference type="EC" id="4.2.1.11"/>
    </reaction>
</comment>
<dbReference type="SFLD" id="SFLDS00001">
    <property type="entry name" value="Enolase"/>
    <property type="match status" value="1"/>
</dbReference>
<dbReference type="EMBL" id="MHJG01000009">
    <property type="protein sequence ID" value="OGY64145.1"/>
    <property type="molecule type" value="Genomic_DNA"/>
</dbReference>
<evidence type="ECO:0000256" key="5">
    <source>
        <dbReference type="ARBA" id="ARBA00022525"/>
    </source>
</evidence>
<dbReference type="Proteomes" id="UP000177960">
    <property type="component" value="Unassembled WGS sequence"/>
</dbReference>
<feature type="binding site" evidence="11">
    <location>
        <position position="159"/>
    </location>
    <ligand>
        <name>substrate</name>
    </ligand>
</feature>
<dbReference type="InterPro" id="IPR029017">
    <property type="entry name" value="Enolase-like_N"/>
</dbReference>
<comment type="function">
    <text evidence="9">Catalyzes the reversible conversion of 2-phosphoglycerate (2-PG) into phosphoenolpyruvate (PEP). It is essential for the degradation of carbohydrates via glycolysis.</text>
</comment>
<dbReference type="GO" id="GO:0004634">
    <property type="term" value="F:phosphopyruvate hydratase activity"/>
    <property type="evidence" value="ECO:0007669"/>
    <property type="project" value="UniProtKB-UniRule"/>
</dbReference>
<comment type="cofactor">
    <cofactor evidence="12">
        <name>Mg(2+)</name>
        <dbReference type="ChEBI" id="CHEBI:18420"/>
    </cofactor>
    <text evidence="12">Mg(2+) is required for catalysis and for stabilizing the dimer.</text>
</comment>
<feature type="binding site" evidence="9 12">
    <location>
        <position position="285"/>
    </location>
    <ligand>
        <name>Mg(2+)</name>
        <dbReference type="ChEBI" id="CHEBI:18420"/>
    </ligand>
</feature>
<feature type="binding site" evidence="11">
    <location>
        <position position="313"/>
    </location>
    <ligand>
        <name>substrate</name>
    </ligand>
</feature>
<dbReference type="InterPro" id="IPR020810">
    <property type="entry name" value="Enolase_C"/>
</dbReference>
<dbReference type="EC" id="4.2.1.11" evidence="3 9"/>
<dbReference type="AlphaFoldDB" id="A0A1G1ZI34"/>
<sequence length="416" mass="45851">MKAVIKNIFAEEILDSRGNPTLRVGVATGAGTGIFSVPSGASTGKYEALEKRDNDPERFRGLGVKKALAAIEKEIAPCLKGFSVLEQKKIDRAMIKLDGTPNKRRLGGNALIGVSIAVAKAGALASKKPLYKYLHDSFFPKEKMVAPKLYMNLINGGKHAKNNLAFQEYLVVPQTNFVKDALKFGCRVLAELKKIVVKKYGKASFEIGDEGGLAPAISDVEEPLRLLAEAARKVGGLKWKLALDVAATSFYKNKKYTIAGKKLPAEKLLEFYKKIINKYPLLSIEDPFQEEDFKNFSRFKKETEKNGVFIVGDDLTVTNPNRLRKAIFEQSIGGGIIKPNQIGTLTETIEAINLAKKNRIKIIVSHRSGETNDDFIGDLAYACGAFGIKAGAPQPKERLAKYNRLLEIQRITNVYE</sequence>
<dbReference type="PANTHER" id="PTHR11902:SF1">
    <property type="entry name" value="ENOLASE"/>
    <property type="match status" value="1"/>
</dbReference>
<dbReference type="SUPFAM" id="SSF54826">
    <property type="entry name" value="Enolase N-terminal domain-like"/>
    <property type="match status" value="1"/>
</dbReference>
<proteinExistence type="inferred from homology"/>
<accession>A0A1G1ZI34</accession>
<evidence type="ECO:0000256" key="7">
    <source>
        <dbReference type="ARBA" id="ARBA00023152"/>
    </source>
</evidence>
<comment type="caution">
    <text evidence="15">The sequence shown here is derived from an EMBL/GenBank/DDBJ whole genome shotgun (WGS) entry which is preliminary data.</text>
</comment>
<dbReference type="Gene3D" id="3.20.20.120">
    <property type="entry name" value="Enolase-like C-terminal domain"/>
    <property type="match status" value="1"/>
</dbReference>
<dbReference type="InterPro" id="IPR036849">
    <property type="entry name" value="Enolase-like_C_sf"/>
</dbReference>
<evidence type="ECO:0000313" key="16">
    <source>
        <dbReference type="Proteomes" id="UP000177960"/>
    </source>
</evidence>
<evidence type="ECO:0000256" key="8">
    <source>
        <dbReference type="ARBA" id="ARBA00023239"/>
    </source>
</evidence>
<evidence type="ECO:0000256" key="4">
    <source>
        <dbReference type="ARBA" id="ARBA00017068"/>
    </source>
</evidence>
<keyword evidence="7 9" id="KW-0324">Glycolysis</keyword>
<dbReference type="PANTHER" id="PTHR11902">
    <property type="entry name" value="ENOLASE"/>
    <property type="match status" value="1"/>
</dbReference>
<feature type="binding site" evidence="9">
    <location>
        <position position="368"/>
    </location>
    <ligand>
        <name>(2R)-2-phosphoglycerate</name>
        <dbReference type="ChEBI" id="CHEBI:58289"/>
    </ligand>
</feature>
<dbReference type="GO" id="GO:0006096">
    <property type="term" value="P:glycolytic process"/>
    <property type="evidence" value="ECO:0007669"/>
    <property type="project" value="UniProtKB-UniRule"/>
</dbReference>
<dbReference type="CDD" id="cd03313">
    <property type="entry name" value="enolase"/>
    <property type="match status" value="1"/>
</dbReference>
<feature type="active site" description="Proton acceptor" evidence="9 10">
    <location>
        <position position="338"/>
    </location>
</feature>
<dbReference type="Pfam" id="PF00113">
    <property type="entry name" value="Enolase_C"/>
    <property type="match status" value="1"/>
</dbReference>
<dbReference type="InterPro" id="IPR000941">
    <property type="entry name" value="Enolase"/>
</dbReference>
<feature type="binding site" evidence="9 12">
    <location>
        <position position="244"/>
    </location>
    <ligand>
        <name>Mg(2+)</name>
        <dbReference type="ChEBI" id="CHEBI:18420"/>
    </ligand>
</feature>
<dbReference type="PRINTS" id="PR00148">
    <property type="entry name" value="ENOLASE"/>
</dbReference>
<feature type="binding site" evidence="9">
    <location>
        <position position="167"/>
    </location>
    <ligand>
        <name>(2R)-2-phosphoglycerate</name>
        <dbReference type="ChEBI" id="CHEBI:58289"/>
    </ligand>
</feature>
<feature type="binding site" evidence="9">
    <location>
        <position position="367"/>
    </location>
    <ligand>
        <name>(2R)-2-phosphoglycerate</name>
        <dbReference type="ChEBI" id="CHEBI:58289"/>
    </ligand>
</feature>
<feature type="domain" description="Enolase C-terminal TIM barrel" evidence="13">
    <location>
        <begin position="143"/>
        <end position="413"/>
    </location>
</feature>
<dbReference type="GO" id="GO:0005576">
    <property type="term" value="C:extracellular region"/>
    <property type="evidence" value="ECO:0007669"/>
    <property type="project" value="UniProtKB-SubCell"/>
</dbReference>
<evidence type="ECO:0000259" key="13">
    <source>
        <dbReference type="SMART" id="SM01192"/>
    </source>
</evidence>
<evidence type="ECO:0000259" key="14">
    <source>
        <dbReference type="SMART" id="SM01193"/>
    </source>
</evidence>
<keyword evidence="5 9" id="KW-0964">Secreted</keyword>
<dbReference type="SFLD" id="SFLDG00178">
    <property type="entry name" value="enolase"/>
    <property type="match status" value="1"/>
</dbReference>
<dbReference type="GO" id="GO:0009986">
    <property type="term" value="C:cell surface"/>
    <property type="evidence" value="ECO:0007669"/>
    <property type="project" value="UniProtKB-SubCell"/>
</dbReference>
<keyword evidence="15" id="KW-0670">Pyruvate</keyword>
<dbReference type="Pfam" id="PF03952">
    <property type="entry name" value="Enolase_N"/>
    <property type="match status" value="1"/>
</dbReference>
<evidence type="ECO:0000313" key="15">
    <source>
        <dbReference type="EMBL" id="OGY64145.1"/>
    </source>
</evidence>
<feature type="binding site" evidence="9">
    <location>
        <position position="338"/>
    </location>
    <ligand>
        <name>(2R)-2-phosphoglycerate</name>
        <dbReference type="ChEBI" id="CHEBI:58289"/>
    </ligand>
</feature>
<dbReference type="SMART" id="SM01193">
    <property type="entry name" value="Enolase_N"/>
    <property type="match status" value="1"/>
</dbReference>
<dbReference type="PIRSF" id="PIRSF001400">
    <property type="entry name" value="Enolase"/>
    <property type="match status" value="1"/>
</dbReference>
<evidence type="ECO:0000256" key="12">
    <source>
        <dbReference type="PIRSR" id="PIRSR001400-3"/>
    </source>
</evidence>
<feature type="active site" description="Proton donor" evidence="9 10">
    <location>
        <position position="210"/>
    </location>
</feature>
<evidence type="ECO:0000256" key="9">
    <source>
        <dbReference type="HAMAP-Rule" id="MF_00318"/>
    </source>
</evidence>
<dbReference type="Gene3D" id="3.30.390.10">
    <property type="entry name" value="Enolase-like, N-terminal domain"/>
    <property type="match status" value="1"/>
</dbReference>
<dbReference type="SFLD" id="SFLDF00002">
    <property type="entry name" value="enolase"/>
    <property type="match status" value="1"/>
</dbReference>
<evidence type="ECO:0000256" key="6">
    <source>
        <dbReference type="ARBA" id="ARBA00022842"/>
    </source>
</evidence>
<comment type="similarity">
    <text evidence="2 9">Belongs to the enolase family.</text>
</comment>
<comment type="cofactor">
    <cofactor evidence="9">
        <name>Mg(2+)</name>
        <dbReference type="ChEBI" id="CHEBI:18420"/>
    </cofactor>
    <text evidence="9">Binds a second Mg(2+) ion via substrate during catalysis.</text>
</comment>
<comment type="subcellular location">
    <subcellularLocation>
        <location evidence="9">Cytoplasm</location>
    </subcellularLocation>
    <subcellularLocation>
        <location evidence="9">Secreted</location>
    </subcellularLocation>
    <subcellularLocation>
        <location evidence="9">Cell surface</location>
    </subcellularLocation>
    <text evidence="9">Fractions of enolase are present in both the cytoplasm and on the cell surface.</text>
</comment>
<evidence type="ECO:0000256" key="10">
    <source>
        <dbReference type="PIRSR" id="PIRSR001400-1"/>
    </source>
</evidence>
<dbReference type="HAMAP" id="MF_00318">
    <property type="entry name" value="Enolase"/>
    <property type="match status" value="1"/>
</dbReference>
<keyword evidence="9 12" id="KW-0479">Metal-binding</keyword>
<dbReference type="GO" id="GO:0000287">
    <property type="term" value="F:magnesium ion binding"/>
    <property type="evidence" value="ECO:0007669"/>
    <property type="project" value="UniProtKB-UniRule"/>
</dbReference>
<dbReference type="SUPFAM" id="SSF51604">
    <property type="entry name" value="Enolase C-terminal domain-like"/>
    <property type="match status" value="1"/>
</dbReference>
<feature type="binding site" evidence="11">
    <location>
        <position position="389"/>
    </location>
    <ligand>
        <name>substrate</name>
    </ligand>
</feature>
<reference evidence="15 16" key="1">
    <citation type="journal article" date="2016" name="Nat. Commun.">
        <title>Thousands of microbial genomes shed light on interconnected biogeochemical processes in an aquifer system.</title>
        <authorList>
            <person name="Anantharaman K."/>
            <person name="Brown C.T."/>
            <person name="Hug L.A."/>
            <person name="Sharon I."/>
            <person name="Castelle C.J."/>
            <person name="Probst A.J."/>
            <person name="Thomas B.C."/>
            <person name="Singh A."/>
            <person name="Wilkins M.J."/>
            <person name="Karaoz U."/>
            <person name="Brodie E.L."/>
            <person name="Williams K.H."/>
            <person name="Hubbard S.S."/>
            <person name="Banfield J.F."/>
        </authorList>
    </citation>
    <scope>NUCLEOTIDE SEQUENCE [LARGE SCALE GENOMIC DNA]</scope>
</reference>
<evidence type="ECO:0000256" key="1">
    <source>
        <dbReference type="ARBA" id="ARBA00005031"/>
    </source>
</evidence>
<gene>
    <name evidence="9" type="primary">eno</name>
    <name evidence="15" type="ORF">A3B92_01210</name>
</gene>
<dbReference type="SMART" id="SM01192">
    <property type="entry name" value="Enolase_C"/>
    <property type="match status" value="1"/>
</dbReference>
<feature type="binding site" evidence="11">
    <location>
        <position position="168"/>
    </location>
    <ligand>
        <name>substrate</name>
    </ligand>
</feature>
<name>A0A1G1ZI34_9BACT</name>
<keyword evidence="6 9" id="KW-0460">Magnesium</keyword>
<comment type="pathway">
    <text evidence="1 9">Carbohydrate degradation; glycolysis; pyruvate from D-glyceraldehyde 3-phosphate: step 4/5.</text>
</comment>